<accession>I0KD34</accession>
<dbReference type="EMBL" id="HE796683">
    <property type="protein sequence ID" value="CCH02037.1"/>
    <property type="molecule type" value="Genomic_DNA"/>
</dbReference>
<reference evidence="1 2" key="1">
    <citation type="journal article" date="2012" name="J. Bacteriol.">
        <title>Genome Sequence of Fibrella aestuarina BUZ 2T, a Filamentous Marine Bacterium.</title>
        <authorList>
            <person name="Filippini M."/>
            <person name="Qi W."/>
            <person name="Blom J."/>
            <person name="Goesmann A."/>
            <person name="Smits T.H."/>
            <person name="Bagheri H.C."/>
        </authorList>
    </citation>
    <scope>NUCLEOTIDE SEQUENCE [LARGE SCALE GENOMIC DNA]</scope>
    <source>
        <strain evidence="2">BUZ 2T</strain>
    </source>
</reference>
<gene>
    <name evidence="1" type="ORF">FAES_4037</name>
</gene>
<dbReference type="AlphaFoldDB" id="I0KD34"/>
<dbReference type="Proteomes" id="UP000011058">
    <property type="component" value="Chromosome"/>
</dbReference>
<name>I0KD34_9BACT</name>
<dbReference type="KEGG" id="fae:FAES_4037"/>
<proteinExistence type="predicted"/>
<dbReference type="STRING" id="1166018.FAES_4037"/>
<evidence type="ECO:0000313" key="1">
    <source>
        <dbReference type="EMBL" id="CCH02037.1"/>
    </source>
</evidence>
<sequence length="97" mass="11106">MYYIHTQQPLAVHSWDWRSQPTWSVIVDTIRYFQQRYADQGVAIEEVETGGDEYAIVLGPASLTEQQASETYQQACCEGAPEYLWLDKGPKELSDFA</sequence>
<dbReference type="RefSeq" id="WP_015333136.1">
    <property type="nucleotide sequence ID" value="NC_020054.1"/>
</dbReference>
<dbReference type="HOGENOM" id="CLU_2342609_0_0_10"/>
<keyword evidence="2" id="KW-1185">Reference proteome</keyword>
<organism evidence="1 2">
    <name type="scientific">Fibrella aestuarina BUZ 2</name>
    <dbReference type="NCBI Taxonomy" id="1166018"/>
    <lineage>
        <taxon>Bacteria</taxon>
        <taxon>Pseudomonadati</taxon>
        <taxon>Bacteroidota</taxon>
        <taxon>Cytophagia</taxon>
        <taxon>Cytophagales</taxon>
        <taxon>Spirosomataceae</taxon>
        <taxon>Fibrella</taxon>
    </lineage>
</organism>
<evidence type="ECO:0000313" key="2">
    <source>
        <dbReference type="Proteomes" id="UP000011058"/>
    </source>
</evidence>
<protein>
    <submittedName>
        <fullName evidence="1">Uncharacterized protein</fullName>
    </submittedName>
</protein>